<sequence length="556" mass="63013">MIEPQRLQRLNLRNSLSQFIDQCKNMRELKQIHSRIITSPTLPRQDHYFLLTRLLFFCAFSEFGSLNYATHVFKSIDNPNLFVYNTMIRAYASKTDAKTNRETFSYRSIPLYKQMLINGVKPGNLTFTFLLKECTTHLDANMGRSIYAHVISMGFSNDLFIRNSMINVYASCGFLDSAHCLFNEMSIRDIASWNSIIIGYLRSGALDLALDLFKRVEEKNVITWNSMITGFVQGGRPKEALEFFHEMQTVGNDTVKPDKISIASVVSACASLGALDQGEWVHGYLKRSGLEFDMVIGTALVDMYGKCGCVERAIEVFKNMSDKDVLAWTAIISVFAFNGLAKQAFDHFEEMRMQGTKPNPVTFVALLSACAHSGLVDKGYHYFNMMKQVFSIEPQVHHYACMVDTLGRSGLLEEAENLIRIMPMEPDEFVWGALLGACQMHGNVDLGEKVAHHLIKLDPLNHAFYMNLLDIYAKANRFDDVKRIRTILKERGIRKIVPGCSTIEIDGVVQEFSAQGLPEVMIEEIEWVLYGVYTEMSVIGKLHDITGELVDNETYS</sequence>
<gene>
    <name evidence="3" type="ORF">NE237_013212</name>
</gene>
<dbReference type="PANTHER" id="PTHR47926">
    <property type="entry name" value="PENTATRICOPEPTIDE REPEAT-CONTAINING PROTEIN"/>
    <property type="match status" value="1"/>
</dbReference>
<dbReference type="InterPro" id="IPR002885">
    <property type="entry name" value="PPR_rpt"/>
</dbReference>
<dbReference type="InterPro" id="IPR011990">
    <property type="entry name" value="TPR-like_helical_dom_sf"/>
</dbReference>
<feature type="repeat" description="PPR" evidence="2">
    <location>
        <begin position="189"/>
        <end position="219"/>
    </location>
</feature>
<dbReference type="Pfam" id="PF20431">
    <property type="entry name" value="E_motif"/>
    <property type="match status" value="1"/>
</dbReference>
<dbReference type="FunFam" id="1.25.40.10:FF:000348">
    <property type="entry name" value="Pentatricopeptide repeat-containing protein chloroplastic"/>
    <property type="match status" value="1"/>
</dbReference>
<comment type="caution">
    <text evidence="3">The sequence shown here is derived from an EMBL/GenBank/DDBJ whole genome shotgun (WGS) entry which is preliminary data.</text>
</comment>
<proteinExistence type="predicted"/>
<evidence type="ECO:0000256" key="1">
    <source>
        <dbReference type="ARBA" id="ARBA00022737"/>
    </source>
</evidence>
<protein>
    <submittedName>
        <fullName evidence="3">Uncharacterized protein</fullName>
    </submittedName>
</protein>
<dbReference type="PROSITE" id="PS51375">
    <property type="entry name" value="PPR"/>
    <property type="match status" value="3"/>
</dbReference>
<dbReference type="InterPro" id="IPR046848">
    <property type="entry name" value="E_motif"/>
</dbReference>
<dbReference type="EMBL" id="JAMYWD010000011">
    <property type="protein sequence ID" value="KAJ4956429.1"/>
    <property type="molecule type" value="Genomic_DNA"/>
</dbReference>
<evidence type="ECO:0000313" key="3">
    <source>
        <dbReference type="EMBL" id="KAJ4956429.1"/>
    </source>
</evidence>
<dbReference type="SUPFAM" id="SSF48452">
    <property type="entry name" value="TPR-like"/>
    <property type="match status" value="1"/>
</dbReference>
<dbReference type="OrthoDB" id="185373at2759"/>
<keyword evidence="1" id="KW-0677">Repeat</keyword>
<keyword evidence="4" id="KW-1185">Reference proteome</keyword>
<dbReference type="GO" id="GO:0003723">
    <property type="term" value="F:RNA binding"/>
    <property type="evidence" value="ECO:0007669"/>
    <property type="project" value="InterPro"/>
</dbReference>
<dbReference type="InterPro" id="IPR046960">
    <property type="entry name" value="PPR_At4g14850-like_plant"/>
</dbReference>
<dbReference type="NCBIfam" id="TIGR00756">
    <property type="entry name" value="PPR"/>
    <property type="match status" value="4"/>
</dbReference>
<dbReference type="Proteomes" id="UP001141806">
    <property type="component" value="Unassembled WGS sequence"/>
</dbReference>
<dbReference type="FunFam" id="1.25.40.10:FF:000329">
    <property type="entry name" value="Pentatricopeptide repeat-containing protein"/>
    <property type="match status" value="1"/>
</dbReference>
<reference evidence="3" key="1">
    <citation type="journal article" date="2023" name="Plant J.">
        <title>The genome of the king protea, Protea cynaroides.</title>
        <authorList>
            <person name="Chang J."/>
            <person name="Duong T.A."/>
            <person name="Schoeman C."/>
            <person name="Ma X."/>
            <person name="Roodt D."/>
            <person name="Barker N."/>
            <person name="Li Z."/>
            <person name="Van de Peer Y."/>
            <person name="Mizrachi E."/>
        </authorList>
    </citation>
    <scope>NUCLEOTIDE SEQUENCE</scope>
    <source>
        <tissue evidence="3">Young leaves</tissue>
    </source>
</reference>
<dbReference type="GO" id="GO:0009451">
    <property type="term" value="P:RNA modification"/>
    <property type="evidence" value="ECO:0007669"/>
    <property type="project" value="InterPro"/>
</dbReference>
<dbReference type="PANTHER" id="PTHR47926:SF401">
    <property type="entry name" value="PENTATRICOPEPTIDE REPEAT-CONTAINING PROTEIN"/>
    <property type="match status" value="1"/>
</dbReference>
<name>A0A9Q0GZF5_9MAGN</name>
<feature type="repeat" description="PPR" evidence="2">
    <location>
        <begin position="324"/>
        <end position="358"/>
    </location>
</feature>
<evidence type="ECO:0000313" key="4">
    <source>
        <dbReference type="Proteomes" id="UP001141806"/>
    </source>
</evidence>
<dbReference type="Pfam" id="PF01535">
    <property type="entry name" value="PPR"/>
    <property type="match status" value="4"/>
</dbReference>
<dbReference type="Pfam" id="PF13041">
    <property type="entry name" value="PPR_2"/>
    <property type="match status" value="1"/>
</dbReference>
<accession>A0A9Q0GZF5</accession>
<evidence type="ECO:0000256" key="2">
    <source>
        <dbReference type="PROSITE-ProRule" id="PRU00708"/>
    </source>
</evidence>
<dbReference type="Gene3D" id="1.25.40.10">
    <property type="entry name" value="Tetratricopeptide repeat domain"/>
    <property type="match status" value="4"/>
</dbReference>
<feature type="repeat" description="PPR" evidence="2">
    <location>
        <begin position="220"/>
        <end position="254"/>
    </location>
</feature>
<organism evidence="3 4">
    <name type="scientific">Protea cynaroides</name>
    <dbReference type="NCBI Taxonomy" id="273540"/>
    <lineage>
        <taxon>Eukaryota</taxon>
        <taxon>Viridiplantae</taxon>
        <taxon>Streptophyta</taxon>
        <taxon>Embryophyta</taxon>
        <taxon>Tracheophyta</taxon>
        <taxon>Spermatophyta</taxon>
        <taxon>Magnoliopsida</taxon>
        <taxon>Proteales</taxon>
        <taxon>Proteaceae</taxon>
        <taxon>Protea</taxon>
    </lineage>
</organism>
<dbReference type="AlphaFoldDB" id="A0A9Q0GZF5"/>